<dbReference type="AlphaFoldDB" id="A0A210PJK4"/>
<dbReference type="EMBL" id="NEDP02076511">
    <property type="protein sequence ID" value="OWF36670.1"/>
    <property type="molecule type" value="Genomic_DNA"/>
</dbReference>
<dbReference type="OrthoDB" id="6149885at2759"/>
<feature type="region of interest" description="Disordered" evidence="1">
    <location>
        <begin position="162"/>
        <end position="197"/>
    </location>
</feature>
<comment type="caution">
    <text evidence="2">The sequence shown here is derived from an EMBL/GenBank/DDBJ whole genome shotgun (WGS) entry which is preliminary data.</text>
</comment>
<feature type="compositionally biased region" description="Polar residues" evidence="1">
    <location>
        <begin position="1"/>
        <end position="10"/>
    </location>
</feature>
<evidence type="ECO:0000313" key="3">
    <source>
        <dbReference type="Proteomes" id="UP000242188"/>
    </source>
</evidence>
<name>A0A210PJK4_MIZYE</name>
<sequence>MMQKPKQLSSGRKGKDGVQRAAPAVEFDITSNVKYESMRNQARHGHLYRHHQDLTRECEKQIRAYELGEKLFVVEFKRYTKKFETRLSQLSNKSETKTTMKYSYNQCNLKQAPRQPIKKNQVNNHSNTVTRKPARTTLLFSVIHRDGEDIYIENQNDRFKNLGPPKALGKSHDDSQIGLRRAEVPRPPPQLVRELTM</sequence>
<dbReference type="Proteomes" id="UP000242188">
    <property type="component" value="Unassembled WGS sequence"/>
</dbReference>
<feature type="region of interest" description="Disordered" evidence="1">
    <location>
        <begin position="1"/>
        <end position="22"/>
    </location>
</feature>
<keyword evidence="3" id="KW-1185">Reference proteome</keyword>
<feature type="compositionally biased region" description="Basic and acidic residues" evidence="1">
    <location>
        <begin position="170"/>
        <end position="184"/>
    </location>
</feature>
<reference evidence="2 3" key="1">
    <citation type="journal article" date="2017" name="Nat. Ecol. Evol.">
        <title>Scallop genome provides insights into evolution of bilaterian karyotype and development.</title>
        <authorList>
            <person name="Wang S."/>
            <person name="Zhang J."/>
            <person name="Jiao W."/>
            <person name="Li J."/>
            <person name="Xun X."/>
            <person name="Sun Y."/>
            <person name="Guo X."/>
            <person name="Huan P."/>
            <person name="Dong B."/>
            <person name="Zhang L."/>
            <person name="Hu X."/>
            <person name="Sun X."/>
            <person name="Wang J."/>
            <person name="Zhao C."/>
            <person name="Wang Y."/>
            <person name="Wang D."/>
            <person name="Huang X."/>
            <person name="Wang R."/>
            <person name="Lv J."/>
            <person name="Li Y."/>
            <person name="Zhang Z."/>
            <person name="Liu B."/>
            <person name="Lu W."/>
            <person name="Hui Y."/>
            <person name="Liang J."/>
            <person name="Zhou Z."/>
            <person name="Hou R."/>
            <person name="Li X."/>
            <person name="Liu Y."/>
            <person name="Li H."/>
            <person name="Ning X."/>
            <person name="Lin Y."/>
            <person name="Zhao L."/>
            <person name="Xing Q."/>
            <person name="Dou J."/>
            <person name="Li Y."/>
            <person name="Mao J."/>
            <person name="Guo H."/>
            <person name="Dou H."/>
            <person name="Li T."/>
            <person name="Mu C."/>
            <person name="Jiang W."/>
            <person name="Fu Q."/>
            <person name="Fu X."/>
            <person name="Miao Y."/>
            <person name="Liu J."/>
            <person name="Yu Q."/>
            <person name="Li R."/>
            <person name="Liao H."/>
            <person name="Li X."/>
            <person name="Kong Y."/>
            <person name="Jiang Z."/>
            <person name="Chourrout D."/>
            <person name="Li R."/>
            <person name="Bao Z."/>
        </authorList>
    </citation>
    <scope>NUCLEOTIDE SEQUENCE [LARGE SCALE GENOMIC DNA]</scope>
    <source>
        <strain evidence="2 3">PY_sf001</strain>
    </source>
</reference>
<accession>A0A210PJK4</accession>
<evidence type="ECO:0000256" key="1">
    <source>
        <dbReference type="SAM" id="MobiDB-lite"/>
    </source>
</evidence>
<organism evidence="2 3">
    <name type="scientific">Mizuhopecten yessoensis</name>
    <name type="common">Japanese scallop</name>
    <name type="synonym">Patinopecten yessoensis</name>
    <dbReference type="NCBI Taxonomy" id="6573"/>
    <lineage>
        <taxon>Eukaryota</taxon>
        <taxon>Metazoa</taxon>
        <taxon>Spiralia</taxon>
        <taxon>Lophotrochozoa</taxon>
        <taxon>Mollusca</taxon>
        <taxon>Bivalvia</taxon>
        <taxon>Autobranchia</taxon>
        <taxon>Pteriomorphia</taxon>
        <taxon>Pectinida</taxon>
        <taxon>Pectinoidea</taxon>
        <taxon>Pectinidae</taxon>
        <taxon>Mizuhopecten</taxon>
    </lineage>
</organism>
<gene>
    <name evidence="2" type="ORF">KP79_PYT09336</name>
</gene>
<proteinExistence type="predicted"/>
<protein>
    <submittedName>
        <fullName evidence="2">Uncharacterized protein</fullName>
    </submittedName>
</protein>
<evidence type="ECO:0000313" key="2">
    <source>
        <dbReference type="EMBL" id="OWF36670.1"/>
    </source>
</evidence>